<keyword evidence="2" id="KW-1185">Reference proteome</keyword>
<organism evidence="1 2">
    <name type="scientific">Aedoeadaptatus coxii</name>
    <dbReference type="NCBI Taxonomy" id="755172"/>
    <lineage>
        <taxon>Bacteria</taxon>
        <taxon>Bacillati</taxon>
        <taxon>Bacillota</taxon>
        <taxon>Tissierellia</taxon>
        <taxon>Tissierellales</taxon>
        <taxon>Peptoniphilaceae</taxon>
        <taxon>Aedoeadaptatus</taxon>
    </lineage>
</organism>
<reference evidence="2" key="1">
    <citation type="submission" date="2016-01" db="EMBL/GenBank/DDBJ databases">
        <authorList>
            <person name="Mitreva M."/>
            <person name="Pepin K.H."/>
            <person name="Mihindukulasuriya K.A."/>
            <person name="Fulton R."/>
            <person name="Fronick C."/>
            <person name="O'Laughlin M."/>
            <person name="Miner T."/>
            <person name="Herter B."/>
            <person name="Rosa B.A."/>
            <person name="Cordes M."/>
            <person name="Tomlinson C."/>
            <person name="Wollam A."/>
            <person name="Palsikar V.B."/>
            <person name="Mardis E.R."/>
            <person name="Wilson R.K."/>
        </authorList>
    </citation>
    <scope>NUCLEOTIDE SEQUENCE [LARGE SCALE GENOMIC DNA]</scope>
    <source>
        <strain evidence="2">DNF00729</strain>
    </source>
</reference>
<evidence type="ECO:0000313" key="1">
    <source>
        <dbReference type="EMBL" id="KXB65000.1"/>
    </source>
</evidence>
<sequence>MCYADDFFSHCEGNLQGVIQRGVPIGFFYSIKLINLPIVFLCNVLKMTACLYYNDEDSARYVRKFFSKGLL</sequence>
<accession>A0A134ABT4</accession>
<dbReference type="PATRIC" id="fig|755172.3.peg.1468"/>
<name>A0A134ABT4_9FIRM</name>
<gene>
    <name evidence="1" type="ORF">HMPREF1863_01508</name>
</gene>
<evidence type="ECO:0000313" key="2">
    <source>
        <dbReference type="Proteomes" id="UP000070442"/>
    </source>
</evidence>
<dbReference type="AlphaFoldDB" id="A0A134ABT4"/>
<protein>
    <submittedName>
        <fullName evidence="1">Uncharacterized protein</fullName>
    </submittedName>
</protein>
<dbReference type="EMBL" id="LSDG01000045">
    <property type="protein sequence ID" value="KXB65000.1"/>
    <property type="molecule type" value="Genomic_DNA"/>
</dbReference>
<proteinExistence type="predicted"/>
<dbReference type="STRING" id="755172.HMPREF1863_01508"/>
<comment type="caution">
    <text evidence="1">The sequence shown here is derived from an EMBL/GenBank/DDBJ whole genome shotgun (WGS) entry which is preliminary data.</text>
</comment>
<dbReference type="Proteomes" id="UP000070442">
    <property type="component" value="Unassembled WGS sequence"/>
</dbReference>